<proteinExistence type="predicted"/>
<feature type="region of interest" description="Disordered" evidence="1">
    <location>
        <begin position="101"/>
        <end position="178"/>
    </location>
</feature>
<feature type="compositionally biased region" description="Basic and acidic residues" evidence="1">
    <location>
        <begin position="36"/>
        <end position="51"/>
    </location>
</feature>
<organism evidence="2 3">
    <name type="scientific">Rousettus aegyptiacus</name>
    <name type="common">Egyptian fruit bat</name>
    <name type="synonym">Pteropus aegyptiacus</name>
    <dbReference type="NCBI Taxonomy" id="9407"/>
    <lineage>
        <taxon>Eukaryota</taxon>
        <taxon>Metazoa</taxon>
        <taxon>Chordata</taxon>
        <taxon>Craniata</taxon>
        <taxon>Vertebrata</taxon>
        <taxon>Euteleostomi</taxon>
        <taxon>Mammalia</taxon>
        <taxon>Eutheria</taxon>
        <taxon>Laurasiatheria</taxon>
        <taxon>Chiroptera</taxon>
        <taxon>Yinpterochiroptera</taxon>
        <taxon>Pteropodoidea</taxon>
        <taxon>Pteropodidae</taxon>
        <taxon>Rousettinae</taxon>
        <taxon>Rousettus</taxon>
    </lineage>
</organism>
<comment type="caution">
    <text evidence="2">The sequence shown here is derived from an EMBL/GenBank/DDBJ whole genome shotgun (WGS) entry which is preliminary data.</text>
</comment>
<keyword evidence="3" id="KW-1185">Reference proteome</keyword>
<evidence type="ECO:0000313" key="2">
    <source>
        <dbReference type="EMBL" id="KAF6422640.1"/>
    </source>
</evidence>
<protein>
    <submittedName>
        <fullName evidence="2">Uncharacterized protein</fullName>
    </submittedName>
</protein>
<evidence type="ECO:0000256" key="1">
    <source>
        <dbReference type="SAM" id="MobiDB-lite"/>
    </source>
</evidence>
<feature type="compositionally biased region" description="Pro residues" evidence="1">
    <location>
        <begin position="162"/>
        <end position="173"/>
    </location>
</feature>
<gene>
    <name evidence="2" type="ORF">HJG63_008484</name>
</gene>
<evidence type="ECO:0000313" key="3">
    <source>
        <dbReference type="Proteomes" id="UP000593571"/>
    </source>
</evidence>
<dbReference type="Proteomes" id="UP000593571">
    <property type="component" value="Unassembled WGS sequence"/>
</dbReference>
<accession>A0A7J8DHQ8</accession>
<feature type="compositionally biased region" description="Polar residues" evidence="1">
    <location>
        <begin position="109"/>
        <end position="120"/>
    </location>
</feature>
<name>A0A7J8DHQ8_ROUAE</name>
<feature type="region of interest" description="Disordered" evidence="1">
    <location>
        <begin position="1"/>
        <end position="66"/>
    </location>
</feature>
<feature type="compositionally biased region" description="Low complexity" evidence="1">
    <location>
        <begin position="8"/>
        <end position="19"/>
    </location>
</feature>
<sequence length="206" mass="21756">MPAPGLRPLPGSLGPESPLQRQFSLQLTRARPRLGCRMERPGNPGRGREPGEAVPWGPRPPPMVPSARLGFRVKQLSGSGSSPWLGHLPGRSLPRAIRSERPALRLAPTTASDGGNTVCRSANAERGPTVHPALSPDGDTAGTSEPPRGRLRAVREGRPPGAQGPPEGPPLESPPCTGVLDTLRARQIWSPLAEEAELEAETIPHG</sequence>
<dbReference type="AlphaFoldDB" id="A0A7J8DHQ8"/>
<reference evidence="2 3" key="1">
    <citation type="journal article" date="2020" name="Nature">
        <title>Six reference-quality genomes reveal evolution of bat adaptations.</title>
        <authorList>
            <person name="Jebb D."/>
            <person name="Huang Z."/>
            <person name="Pippel M."/>
            <person name="Hughes G.M."/>
            <person name="Lavrichenko K."/>
            <person name="Devanna P."/>
            <person name="Winkler S."/>
            <person name="Jermiin L.S."/>
            <person name="Skirmuntt E.C."/>
            <person name="Katzourakis A."/>
            <person name="Burkitt-Gray L."/>
            <person name="Ray D.A."/>
            <person name="Sullivan K.A.M."/>
            <person name="Roscito J.G."/>
            <person name="Kirilenko B.M."/>
            <person name="Davalos L.M."/>
            <person name="Corthals A.P."/>
            <person name="Power M.L."/>
            <person name="Jones G."/>
            <person name="Ransome R.D."/>
            <person name="Dechmann D.K.N."/>
            <person name="Locatelli A.G."/>
            <person name="Puechmaille S.J."/>
            <person name="Fedrigo O."/>
            <person name="Jarvis E.D."/>
            <person name="Hiller M."/>
            <person name="Vernes S.C."/>
            <person name="Myers E.W."/>
            <person name="Teeling E.C."/>
        </authorList>
    </citation>
    <scope>NUCLEOTIDE SEQUENCE [LARGE SCALE GENOMIC DNA]</scope>
    <source>
        <strain evidence="2">MRouAeg1</strain>
        <tissue evidence="2">Muscle</tissue>
    </source>
</reference>
<dbReference type="EMBL" id="JACASE010000012">
    <property type="protein sequence ID" value="KAF6422640.1"/>
    <property type="molecule type" value="Genomic_DNA"/>
</dbReference>